<dbReference type="InterPro" id="IPR040911">
    <property type="entry name" value="Exostosin_GT47"/>
</dbReference>
<organism evidence="2 3">
    <name type="scientific">Hymenobacter crusticola</name>
    <dbReference type="NCBI Taxonomy" id="1770526"/>
    <lineage>
        <taxon>Bacteria</taxon>
        <taxon>Pseudomonadati</taxon>
        <taxon>Bacteroidota</taxon>
        <taxon>Cytophagia</taxon>
        <taxon>Cytophagales</taxon>
        <taxon>Hymenobacteraceae</taxon>
        <taxon>Hymenobacter</taxon>
    </lineage>
</organism>
<dbReference type="Proteomes" id="UP000194873">
    <property type="component" value="Unassembled WGS sequence"/>
</dbReference>
<protein>
    <recommendedName>
        <fullName evidence="1">Exostosin GT47 domain-containing protein</fullName>
    </recommendedName>
</protein>
<dbReference type="GO" id="GO:0016757">
    <property type="term" value="F:glycosyltransferase activity"/>
    <property type="evidence" value="ECO:0007669"/>
    <property type="project" value="InterPro"/>
</dbReference>
<dbReference type="AlphaFoldDB" id="A0A243WE99"/>
<dbReference type="Pfam" id="PF03016">
    <property type="entry name" value="Exostosin_GT47"/>
    <property type="match status" value="1"/>
</dbReference>
<evidence type="ECO:0000259" key="1">
    <source>
        <dbReference type="Pfam" id="PF03016"/>
    </source>
</evidence>
<feature type="domain" description="Exostosin GT47" evidence="1">
    <location>
        <begin position="246"/>
        <end position="319"/>
    </location>
</feature>
<gene>
    <name evidence="2" type="ORF">BXP70_09445</name>
</gene>
<proteinExistence type="predicted"/>
<sequence length="366" mass="41852">MKLKLYTDLSLLDKGKPVELLIPFIGNFEEKPGSVTYGRFDKFLQEGKNFLELTTLEECDACLLPIFYDVIENQAAFEKNIESFVKRVESSNKKVLVFVGHDTLDLNIKIKNAIIFNSAISKSKQPKNVFPWPHFFEDFLEKYSSGVLEIRPKGSKPVVGFCGYAPPLNTTMGKEKILGMVRLIGNYMGIMQKFPVKVAHSYRARAIIGLQKSKKVVNNFRLKSNFAFGPDGLNTGAAAESPEEFRKKYVENIMESDYTLCIRGYGNNSVRFFETLCCGRIPIFLNTDSTLPFEEIIDWRSLCVWVEEKDIDRIGDIVADFHNNISEEDYKNLQKKLRGIWEEYMAPTGFFKKISLFINEKNLVAS</sequence>
<dbReference type="PANTHER" id="PTHR11062">
    <property type="entry name" value="EXOSTOSIN HEPARAN SULFATE GLYCOSYLTRANSFERASE -RELATED"/>
    <property type="match status" value="1"/>
</dbReference>
<accession>A0A243WE99</accession>
<dbReference type="OrthoDB" id="1416011at2"/>
<evidence type="ECO:0000313" key="3">
    <source>
        <dbReference type="Proteomes" id="UP000194873"/>
    </source>
</evidence>
<reference evidence="2 3" key="1">
    <citation type="submission" date="2017-01" db="EMBL/GenBank/DDBJ databases">
        <title>A new Hymenobacter.</title>
        <authorList>
            <person name="Liang Y."/>
            <person name="Feng F."/>
        </authorList>
    </citation>
    <scope>NUCLEOTIDE SEQUENCE [LARGE SCALE GENOMIC DNA]</scope>
    <source>
        <strain evidence="2">MIMBbqt21</strain>
    </source>
</reference>
<name>A0A243WE99_9BACT</name>
<dbReference type="EMBL" id="MTSE01000004">
    <property type="protein sequence ID" value="OUJ73972.1"/>
    <property type="molecule type" value="Genomic_DNA"/>
</dbReference>
<evidence type="ECO:0000313" key="2">
    <source>
        <dbReference type="EMBL" id="OUJ73972.1"/>
    </source>
</evidence>
<dbReference type="InterPro" id="IPR004263">
    <property type="entry name" value="Exostosin"/>
</dbReference>
<dbReference type="RefSeq" id="WP_086593815.1">
    <property type="nucleotide sequence ID" value="NZ_MTSE01000004.1"/>
</dbReference>
<keyword evidence="3" id="KW-1185">Reference proteome</keyword>
<comment type="caution">
    <text evidence="2">The sequence shown here is derived from an EMBL/GenBank/DDBJ whole genome shotgun (WGS) entry which is preliminary data.</text>
</comment>